<evidence type="ECO:0000313" key="2">
    <source>
        <dbReference type="Proteomes" id="UP000002727"/>
    </source>
</evidence>
<keyword evidence="2" id="KW-1185">Reference proteome</keyword>
<dbReference type="Proteomes" id="UP000002727">
    <property type="component" value="Chromosome"/>
</dbReference>
<organism evidence="1 2">
    <name type="scientific">Thermococcus onnurineus (strain NA1)</name>
    <dbReference type="NCBI Taxonomy" id="523850"/>
    <lineage>
        <taxon>Archaea</taxon>
        <taxon>Methanobacteriati</taxon>
        <taxon>Methanobacteriota</taxon>
        <taxon>Thermococci</taxon>
        <taxon>Thermococcales</taxon>
        <taxon>Thermococcaceae</taxon>
        <taxon>Thermococcus</taxon>
    </lineage>
</organism>
<protein>
    <submittedName>
        <fullName evidence="1">Uncharacterized protein</fullName>
    </submittedName>
</protein>
<dbReference type="eggNOG" id="arCOG05748">
    <property type="taxonomic scope" value="Archaea"/>
</dbReference>
<dbReference type="KEGG" id="ton:TON_1070"/>
<gene>
    <name evidence="1" type="ordered locus">TON_1070</name>
</gene>
<dbReference type="PATRIC" id="fig|523850.10.peg.1077"/>
<dbReference type="RefSeq" id="WP_012572030.1">
    <property type="nucleotide sequence ID" value="NC_011529.1"/>
</dbReference>
<dbReference type="AlphaFoldDB" id="B6YWU5"/>
<evidence type="ECO:0000313" key="1">
    <source>
        <dbReference type="EMBL" id="ACJ16558.1"/>
    </source>
</evidence>
<dbReference type="GeneID" id="7018092"/>
<dbReference type="OrthoDB" id="85529at2157"/>
<name>B6YWU5_THEON</name>
<dbReference type="EMBL" id="CP000855">
    <property type="protein sequence ID" value="ACJ16558.1"/>
    <property type="molecule type" value="Genomic_DNA"/>
</dbReference>
<sequence>MLLTRHAKERLVKRLAKRRKLERVYSALWEFLERSKRIDVNDKVVIFTDGQKSLVCVRLECERLPLEEIRHRVEKIKRPYECVFLDGRLARETVPRKFVELIPEGEYCFYINQEKRSLYIGSEGPLLAITLRPAKRKEREC</sequence>
<accession>B6YWU5</accession>
<dbReference type="HOGENOM" id="CLU_1607250_0_0_2"/>
<proteinExistence type="predicted"/>
<reference evidence="1 2" key="1">
    <citation type="journal article" date="2008" name="J. Bacteriol.">
        <title>The complete genome sequence of Thermococcus onnurineus NA1 reveals a mixed heterotrophic and carboxydotrophic metabolism.</title>
        <authorList>
            <person name="Lee H.S."/>
            <person name="Kang S.G."/>
            <person name="Bae S.S."/>
            <person name="Lim J.K."/>
            <person name="Cho Y."/>
            <person name="Kim Y.J."/>
            <person name="Jeon J.H."/>
            <person name="Cha S.S."/>
            <person name="Kwon K.K."/>
            <person name="Kim H.T."/>
            <person name="Park C.J."/>
            <person name="Lee H.W."/>
            <person name="Kim S.I."/>
            <person name="Chun J."/>
            <person name="Colwell R.R."/>
            <person name="Kim S.J."/>
            <person name="Lee J.H."/>
        </authorList>
    </citation>
    <scope>NUCLEOTIDE SEQUENCE [LARGE SCALE GENOMIC DNA]</scope>
    <source>
        <strain evidence="1 2">NA1</strain>
    </source>
</reference>